<reference evidence="2 3" key="1">
    <citation type="submission" date="2009-12" db="EMBL/GenBank/DDBJ databases">
        <title>The Genome Sequence of Anolis carolinensis (Green Anole Lizard).</title>
        <authorList>
            <consortium name="The Genome Sequencing Platform"/>
            <person name="Di Palma F."/>
            <person name="Alfoldi J."/>
            <person name="Heiman D."/>
            <person name="Young S."/>
            <person name="Grabherr M."/>
            <person name="Johnson J."/>
            <person name="Lander E.S."/>
            <person name="Lindblad-Toh K."/>
        </authorList>
    </citation>
    <scope>NUCLEOTIDE SEQUENCE [LARGE SCALE GENOMIC DNA]</scope>
    <source>
        <strain evidence="2 3">JBL SC #1</strain>
    </source>
</reference>
<dbReference type="GO" id="GO:0005654">
    <property type="term" value="C:nucleoplasm"/>
    <property type="evidence" value="ECO:0007669"/>
    <property type="project" value="Ensembl"/>
</dbReference>
<dbReference type="OrthoDB" id="6429998at2759"/>
<dbReference type="GO" id="GO:0016567">
    <property type="term" value="P:protein ubiquitination"/>
    <property type="evidence" value="ECO:0007669"/>
    <property type="project" value="Ensembl"/>
</dbReference>
<feature type="region of interest" description="Disordered" evidence="1">
    <location>
        <begin position="314"/>
        <end position="337"/>
    </location>
</feature>
<evidence type="ECO:0000313" key="3">
    <source>
        <dbReference type="Proteomes" id="UP000001646"/>
    </source>
</evidence>
<protein>
    <submittedName>
        <fullName evidence="2">FA complementation group F</fullName>
    </submittedName>
</protein>
<evidence type="ECO:0000313" key="2">
    <source>
        <dbReference type="Ensembl" id="ENSACAP00000014846.3"/>
    </source>
</evidence>
<dbReference type="GO" id="GO:0043240">
    <property type="term" value="C:Fanconi anaemia nuclear complex"/>
    <property type="evidence" value="ECO:0000318"/>
    <property type="project" value="GO_Central"/>
</dbReference>
<dbReference type="FunCoup" id="G1KQP1">
    <property type="interactions" value="23"/>
</dbReference>
<name>G1KQP1_ANOCA</name>
<reference evidence="2" key="3">
    <citation type="submission" date="2025-09" db="UniProtKB">
        <authorList>
            <consortium name="Ensembl"/>
        </authorList>
    </citation>
    <scope>IDENTIFICATION</scope>
</reference>
<dbReference type="GO" id="GO:0006974">
    <property type="term" value="P:DNA damage response"/>
    <property type="evidence" value="ECO:0000318"/>
    <property type="project" value="GO_Central"/>
</dbReference>
<dbReference type="eggNOG" id="ENOG502S2Z3">
    <property type="taxonomic scope" value="Eukaryota"/>
</dbReference>
<proteinExistence type="predicted"/>
<dbReference type="Bgee" id="ENSACAG00000015133">
    <property type="expression patterns" value="Expressed in dewlap and 9 other cell types or tissues"/>
</dbReference>
<dbReference type="InterPro" id="IPR035428">
    <property type="entry name" value="FANCF"/>
</dbReference>
<gene>
    <name evidence="2" type="primary">FANCF</name>
</gene>
<dbReference type="GO" id="GO:0036297">
    <property type="term" value="P:interstrand cross-link repair"/>
    <property type="evidence" value="ECO:0007669"/>
    <property type="project" value="InterPro"/>
</dbReference>
<dbReference type="PANTHER" id="PTHR14449">
    <property type="entry name" value="FANCONI ANEMIA GROUP F PROTEIN FANCF"/>
    <property type="match status" value="1"/>
</dbReference>
<dbReference type="Gene3D" id="1.25.40.490">
    <property type="match status" value="1"/>
</dbReference>
<dbReference type="InParanoid" id="G1KQP1"/>
<organism evidence="2 3">
    <name type="scientific">Anolis carolinensis</name>
    <name type="common">Green anole</name>
    <name type="synonym">American chameleon</name>
    <dbReference type="NCBI Taxonomy" id="28377"/>
    <lineage>
        <taxon>Eukaryota</taxon>
        <taxon>Metazoa</taxon>
        <taxon>Chordata</taxon>
        <taxon>Craniata</taxon>
        <taxon>Vertebrata</taxon>
        <taxon>Euteleostomi</taxon>
        <taxon>Lepidosauria</taxon>
        <taxon>Squamata</taxon>
        <taxon>Bifurcata</taxon>
        <taxon>Unidentata</taxon>
        <taxon>Episquamata</taxon>
        <taxon>Toxicofera</taxon>
        <taxon>Iguania</taxon>
        <taxon>Dactyloidae</taxon>
        <taxon>Anolis</taxon>
    </lineage>
</organism>
<dbReference type="InterPro" id="IPR038505">
    <property type="entry name" value="FANCF_C_sf"/>
</dbReference>
<keyword evidence="3" id="KW-1185">Reference proteome</keyword>
<dbReference type="GeneTree" id="ENSGT00390000005623"/>
<dbReference type="GO" id="GO:0061630">
    <property type="term" value="F:ubiquitin protein ligase activity"/>
    <property type="evidence" value="ECO:0007669"/>
    <property type="project" value="Ensembl"/>
</dbReference>
<dbReference type="PANTHER" id="PTHR14449:SF2">
    <property type="entry name" value="FANCONI ANEMIA GROUP F PROTEIN"/>
    <property type="match status" value="1"/>
</dbReference>
<dbReference type="AlphaFoldDB" id="G1KQP1"/>
<dbReference type="GO" id="GO:0007283">
    <property type="term" value="P:spermatogenesis"/>
    <property type="evidence" value="ECO:0007669"/>
    <property type="project" value="Ensembl"/>
</dbReference>
<accession>G1KQP1</accession>
<dbReference type="HOGENOM" id="CLU_770617_0_0_1"/>
<evidence type="ECO:0000256" key="1">
    <source>
        <dbReference type="SAM" id="MobiDB-lite"/>
    </source>
</evidence>
<dbReference type="STRING" id="28377.ENSACAP00000014846"/>
<sequence length="337" mass="36802">MEALLSQAEQLPGLVAASRSPAVRSWDPATVSRALGWARAFRHLHRHLRDAGPGLREAAERSLRRRGLHGGLGQLGRSPSLLSFALLENRALPSPARGRLLRILLLPSGGGEEELLLPLSARRKAAAQLLPACEGPADRAQAQLLLSRLREEEEGSGLAFLDRLPCGPALYKAVASALLEPGGESEAQAVLLPWLLRRGGGARLEAFCRLLPAARLASLCARHPGLLGPYFGLLAAWGGRLAHDPLLGEWRSTHPEVTWSELRERIRLLSQEPEPLASAIREHIRKLKGQDGDFEAPGLSVWTDLLIDLERPDVEKPGRDHSQFVTETWSERDLSSP</sequence>
<dbReference type="Proteomes" id="UP000001646">
    <property type="component" value="Chromosome 1"/>
</dbReference>
<dbReference type="GO" id="GO:0000785">
    <property type="term" value="C:chromatin"/>
    <property type="evidence" value="ECO:0007669"/>
    <property type="project" value="Ensembl"/>
</dbReference>
<reference evidence="2" key="2">
    <citation type="submission" date="2025-08" db="UniProtKB">
        <authorList>
            <consortium name="Ensembl"/>
        </authorList>
    </citation>
    <scope>IDENTIFICATION</scope>
</reference>
<dbReference type="Ensembl" id="ENSACAT00000015147.3">
    <property type="protein sequence ID" value="ENSACAP00000014846.3"/>
    <property type="gene ID" value="ENSACAG00000015133.3"/>
</dbReference>
<dbReference type="GO" id="GO:0001541">
    <property type="term" value="P:ovarian follicle development"/>
    <property type="evidence" value="ECO:0007669"/>
    <property type="project" value="Ensembl"/>
</dbReference>
<dbReference type="Pfam" id="PF11107">
    <property type="entry name" value="FANCF"/>
    <property type="match status" value="1"/>
</dbReference>
<dbReference type="KEGG" id="acs:103278196"/>